<dbReference type="InterPro" id="IPR016197">
    <property type="entry name" value="Chromo-like_dom_sf"/>
</dbReference>
<dbReference type="InterPro" id="IPR000953">
    <property type="entry name" value="Chromo/chromo_shadow_dom"/>
</dbReference>
<feature type="region of interest" description="Disordered" evidence="3">
    <location>
        <begin position="257"/>
        <end position="279"/>
    </location>
</feature>
<feature type="region of interest" description="Disordered" evidence="3">
    <location>
        <begin position="40"/>
        <end position="68"/>
    </location>
</feature>
<dbReference type="AlphaFoldDB" id="A0AAD5TF49"/>
<evidence type="ECO:0000313" key="6">
    <source>
        <dbReference type="Proteomes" id="UP001212152"/>
    </source>
</evidence>
<evidence type="ECO:0000256" key="2">
    <source>
        <dbReference type="ARBA" id="ARBA00023242"/>
    </source>
</evidence>
<proteinExistence type="predicted"/>
<feature type="compositionally biased region" description="Polar residues" evidence="3">
    <location>
        <begin position="55"/>
        <end position="65"/>
    </location>
</feature>
<dbReference type="InterPro" id="IPR051219">
    <property type="entry name" value="Heterochromatin_chromo-domain"/>
</dbReference>
<feature type="domain" description="Chromo" evidence="4">
    <location>
        <begin position="289"/>
        <end position="361"/>
    </location>
</feature>
<dbReference type="SUPFAM" id="SSF54160">
    <property type="entry name" value="Chromo domain-like"/>
    <property type="match status" value="1"/>
</dbReference>
<gene>
    <name evidence="5" type="ORF">HDU87_006517</name>
</gene>
<name>A0AAD5TF49_9FUNG</name>
<dbReference type="InterPro" id="IPR023780">
    <property type="entry name" value="Chromo_domain"/>
</dbReference>
<feature type="compositionally biased region" description="Basic residues" evidence="3">
    <location>
        <begin position="267"/>
        <end position="277"/>
    </location>
</feature>
<keyword evidence="2" id="KW-0539">Nucleus</keyword>
<dbReference type="EMBL" id="JADGJQ010000057">
    <property type="protein sequence ID" value="KAJ3174983.1"/>
    <property type="molecule type" value="Genomic_DNA"/>
</dbReference>
<dbReference type="PROSITE" id="PS00598">
    <property type="entry name" value="CHROMO_1"/>
    <property type="match status" value="1"/>
</dbReference>
<dbReference type="Proteomes" id="UP001212152">
    <property type="component" value="Unassembled WGS sequence"/>
</dbReference>
<evidence type="ECO:0000256" key="1">
    <source>
        <dbReference type="ARBA" id="ARBA00004123"/>
    </source>
</evidence>
<comment type="caution">
    <text evidence="5">The sequence shown here is derived from an EMBL/GenBank/DDBJ whole genome shotgun (WGS) entry which is preliminary data.</text>
</comment>
<dbReference type="Pfam" id="PF00385">
    <property type="entry name" value="Chromo"/>
    <property type="match status" value="1"/>
</dbReference>
<keyword evidence="6" id="KW-1185">Reference proteome</keyword>
<accession>A0AAD5TF49</accession>
<evidence type="ECO:0000256" key="3">
    <source>
        <dbReference type="SAM" id="MobiDB-lite"/>
    </source>
</evidence>
<dbReference type="CDD" id="cd00024">
    <property type="entry name" value="CD_CSD"/>
    <property type="match status" value="1"/>
</dbReference>
<dbReference type="PROSITE" id="PS50013">
    <property type="entry name" value="CHROMO_2"/>
    <property type="match status" value="1"/>
</dbReference>
<evidence type="ECO:0000313" key="5">
    <source>
        <dbReference type="EMBL" id="KAJ3174983.1"/>
    </source>
</evidence>
<reference evidence="5" key="1">
    <citation type="submission" date="2020-05" db="EMBL/GenBank/DDBJ databases">
        <title>Phylogenomic resolution of chytrid fungi.</title>
        <authorList>
            <person name="Stajich J.E."/>
            <person name="Amses K."/>
            <person name="Simmons R."/>
            <person name="Seto K."/>
            <person name="Myers J."/>
            <person name="Bonds A."/>
            <person name="Quandt C.A."/>
            <person name="Barry K."/>
            <person name="Liu P."/>
            <person name="Grigoriev I."/>
            <person name="Longcore J.E."/>
            <person name="James T.Y."/>
        </authorList>
    </citation>
    <scope>NUCLEOTIDE SEQUENCE</scope>
    <source>
        <strain evidence="5">JEL0379</strain>
    </source>
</reference>
<protein>
    <recommendedName>
        <fullName evidence="4">Chromo domain-containing protein</fullName>
    </recommendedName>
</protein>
<sequence>MPAHRLDLTATISSIFDPNNPDGEELGELIDSKFQAKLKQRRKAAASKPRETEENAATGSYQQRSSDTRPLYERLFSLTDAEAGEPRALDRPLLPVNVRLLPPAVVAAQLQTPANCIPMPALNHGLRLADDTPVPELYIPRLSVIPTTAEVAPQQQPGAPENPANHRPPLADDTPVPVAKKRCLRTTIAEDTTPRASAALRQKHFEVSQPVSDPIYVSVEEPQILSRLSHAPEPASAFVIPLAERIKTNRRNVAASARFSPELEPKVKKKPGRRKAKKQTESCLADKEWDVETILSVRFIHDPHISHIRPLDPGPKQFLVRWIGYPLPKDYTWEPEEHLTGAPERLKDFWQRRWAAEQKWAMLGMVTLAAIKFKRGQCGANTA</sequence>
<organism evidence="5 6">
    <name type="scientific">Geranomyces variabilis</name>
    <dbReference type="NCBI Taxonomy" id="109894"/>
    <lineage>
        <taxon>Eukaryota</taxon>
        <taxon>Fungi</taxon>
        <taxon>Fungi incertae sedis</taxon>
        <taxon>Chytridiomycota</taxon>
        <taxon>Chytridiomycota incertae sedis</taxon>
        <taxon>Chytridiomycetes</taxon>
        <taxon>Spizellomycetales</taxon>
        <taxon>Powellomycetaceae</taxon>
        <taxon>Geranomyces</taxon>
    </lineage>
</organism>
<dbReference type="PANTHER" id="PTHR22812">
    <property type="entry name" value="CHROMOBOX PROTEIN"/>
    <property type="match status" value="1"/>
</dbReference>
<comment type="subcellular location">
    <subcellularLocation>
        <location evidence="1">Nucleus</location>
    </subcellularLocation>
</comment>
<dbReference type="GO" id="GO:0005634">
    <property type="term" value="C:nucleus"/>
    <property type="evidence" value="ECO:0007669"/>
    <property type="project" value="UniProtKB-SubCell"/>
</dbReference>
<evidence type="ECO:0000259" key="4">
    <source>
        <dbReference type="PROSITE" id="PS50013"/>
    </source>
</evidence>
<dbReference type="SMART" id="SM00298">
    <property type="entry name" value="CHROMO"/>
    <property type="match status" value="1"/>
</dbReference>
<dbReference type="InterPro" id="IPR023779">
    <property type="entry name" value="Chromodomain_CS"/>
</dbReference>
<feature type="region of interest" description="Disordered" evidence="3">
    <location>
        <begin position="153"/>
        <end position="175"/>
    </location>
</feature>
<dbReference type="Gene3D" id="2.40.50.40">
    <property type="match status" value="1"/>
</dbReference>